<dbReference type="RefSeq" id="WP_206105623.1">
    <property type="nucleotide sequence ID" value="NZ_SMYL01000004.1"/>
</dbReference>
<protein>
    <submittedName>
        <fullName evidence="1">DUF3102 domain-containing protein</fullName>
    </submittedName>
</protein>
<dbReference type="Proteomes" id="UP000294829">
    <property type="component" value="Unassembled WGS sequence"/>
</dbReference>
<evidence type="ECO:0000313" key="1">
    <source>
        <dbReference type="EMBL" id="TDK66004.1"/>
    </source>
</evidence>
<reference evidence="1 2" key="1">
    <citation type="submission" date="2019-03" db="EMBL/GenBank/DDBJ databases">
        <title>Sapientia aquatica gen. nov., sp. nov., isolated from a crater lake.</title>
        <authorList>
            <person name="Felfoldi T."/>
            <person name="Szabo A."/>
            <person name="Toth E."/>
            <person name="Schumann P."/>
            <person name="Keki Z."/>
            <person name="Marialigeti K."/>
            <person name="Mathe I."/>
        </authorList>
    </citation>
    <scope>NUCLEOTIDE SEQUENCE [LARGE SCALE GENOMIC DNA]</scope>
    <source>
        <strain evidence="1 2">SA-152</strain>
    </source>
</reference>
<comment type="caution">
    <text evidence="1">The sequence shown here is derived from an EMBL/GenBank/DDBJ whole genome shotgun (WGS) entry which is preliminary data.</text>
</comment>
<name>A0A4R5W1U7_9BURK</name>
<keyword evidence="2" id="KW-1185">Reference proteome</keyword>
<accession>A0A4R5W1U7</accession>
<evidence type="ECO:0000313" key="2">
    <source>
        <dbReference type="Proteomes" id="UP000294829"/>
    </source>
</evidence>
<organism evidence="1 2">
    <name type="scientific">Sapientia aquatica</name>
    <dbReference type="NCBI Taxonomy" id="1549640"/>
    <lineage>
        <taxon>Bacteria</taxon>
        <taxon>Pseudomonadati</taxon>
        <taxon>Pseudomonadota</taxon>
        <taxon>Betaproteobacteria</taxon>
        <taxon>Burkholderiales</taxon>
        <taxon>Oxalobacteraceae</taxon>
        <taxon>Sapientia</taxon>
    </lineage>
</organism>
<dbReference type="EMBL" id="SMYL01000004">
    <property type="protein sequence ID" value="TDK66004.1"/>
    <property type="molecule type" value="Genomic_DNA"/>
</dbReference>
<proteinExistence type="predicted"/>
<dbReference type="AlphaFoldDB" id="A0A4R5W1U7"/>
<gene>
    <name evidence="1" type="ORF">E2I14_10450</name>
</gene>
<sequence length="301" mass="33512">MMGRKTSKPTEIEQLDAHIDDEQLAAGASAMSVLGRQSQQVSDQLGYELPYERERVFQEAQFFMTQSAEAMLEAGQRVILMKENEPHGTFLEMLDRLGLHERTAQKIMQATAKFWSPKLKSNAKAISHLGKTKLYELMLEDDDELIALTQGGTIAGLTLDEIDRMTSRELKEALREERAEHRATAEVLNETTSKYNKLKTKQARIAPPNEDDIAAQLRSETGAHALTAESYIRGSVRAGCVALQEHALENETNHDEVMAGIFAQLERAIVEVRSELGIKAIADGNPLPEWARDASVPLAEQ</sequence>